<protein>
    <submittedName>
        <fullName evidence="3">Phage minor head protein</fullName>
    </submittedName>
</protein>
<evidence type="ECO:0000313" key="4">
    <source>
        <dbReference type="Proteomes" id="UP001327459"/>
    </source>
</evidence>
<feature type="region of interest" description="Disordered" evidence="1">
    <location>
        <begin position="209"/>
        <end position="233"/>
    </location>
</feature>
<reference evidence="3 4" key="1">
    <citation type="submission" date="2023-11" db="EMBL/GenBank/DDBJ databases">
        <title>MicrobeMod: A computational toolkit for identifying prokaryotic methylation and restriction-modification with nanopore sequencing.</title>
        <authorList>
            <person name="Crits-Christoph A."/>
            <person name="Kang S.C."/>
            <person name="Lee H."/>
            <person name="Ostrov N."/>
        </authorList>
    </citation>
    <scope>NUCLEOTIDE SEQUENCE [LARGE SCALE GENOMIC DNA]</scope>
    <source>
        <strain evidence="3 4">ATCC 49870</strain>
    </source>
</reference>
<dbReference type="InterPro" id="IPR006528">
    <property type="entry name" value="Phage_head_morphogenesis_dom"/>
</dbReference>
<sequence length="463" mass="51508">MPESPRIGNAIGLPPADAIRYFEAKGLKLTGDWRELWQAQHARAFTVARLAKIDVLKDIHGGLTDALKEGKTERDFIRELTPTLQRKGWWGQAIDKETGEVLEAYDATGRPVQWGSPWRLKLIYRQNLQTAYMAGRYRHQQEMAASGARPYWQYLAVRDSRTRPSHAGLHGRVYRADDPVWSSIYPPNGWNCRCRVRALSDRRLQAEGLTPETGRTETVEVPAGKLPDGSPDLRPVTAVRYTDRTTGRDMLMKPDAGWSYNPGQAGLSHLGELHLAGSAQAPAMLGSLAAREALADDRVRRGVEDGYQEMAREVFAGLDADQPRPHGRVRHIGALSTDVIASLERRGMGPESGVVSVRENDLIHMARDKKAGGVDRDWLLDLPAHLTNPRAALLDTTHDQPAVLLVHDHGSDDRKKLVVQLDYRVRQRKPGGGKETVRANVVNTARVVPVINLREHQVLDGAL</sequence>
<dbReference type="Pfam" id="PF04233">
    <property type="entry name" value="Phage_Mu_F"/>
    <property type="match status" value="1"/>
</dbReference>
<evidence type="ECO:0000313" key="3">
    <source>
        <dbReference type="EMBL" id="WQH16147.1"/>
    </source>
</evidence>
<evidence type="ECO:0000259" key="2">
    <source>
        <dbReference type="Pfam" id="PF04233"/>
    </source>
</evidence>
<name>A0ABZ0YY36_9GAMM</name>
<keyword evidence="4" id="KW-1185">Reference proteome</keyword>
<dbReference type="RefSeq" id="WP_322521162.1">
    <property type="nucleotide sequence ID" value="NZ_CP140153.1"/>
</dbReference>
<gene>
    <name evidence="3" type="ORF">SR882_10335</name>
</gene>
<feature type="domain" description="Phage head morphogenesis" evidence="2">
    <location>
        <begin position="58"/>
        <end position="196"/>
    </location>
</feature>
<dbReference type="Proteomes" id="UP001327459">
    <property type="component" value="Chromosome"/>
</dbReference>
<organism evidence="3 4">
    <name type="scientific">Guyparkeria halophila</name>
    <dbReference type="NCBI Taxonomy" id="47960"/>
    <lineage>
        <taxon>Bacteria</taxon>
        <taxon>Pseudomonadati</taxon>
        <taxon>Pseudomonadota</taxon>
        <taxon>Gammaproteobacteria</taxon>
        <taxon>Chromatiales</taxon>
        <taxon>Thioalkalibacteraceae</taxon>
        <taxon>Guyparkeria</taxon>
    </lineage>
</organism>
<proteinExistence type="predicted"/>
<dbReference type="EMBL" id="CP140153">
    <property type="protein sequence ID" value="WQH16147.1"/>
    <property type="molecule type" value="Genomic_DNA"/>
</dbReference>
<evidence type="ECO:0000256" key="1">
    <source>
        <dbReference type="SAM" id="MobiDB-lite"/>
    </source>
</evidence>
<dbReference type="NCBIfam" id="TIGR01641">
    <property type="entry name" value="phageSPP1_gp7"/>
    <property type="match status" value="1"/>
</dbReference>
<accession>A0ABZ0YY36</accession>